<dbReference type="EC" id="1.1.1.125" evidence="3"/>
<name>A0A318MNB3_9BIFI</name>
<dbReference type="PRINTS" id="PR00081">
    <property type="entry name" value="GDHRDH"/>
</dbReference>
<dbReference type="InterPro" id="IPR002347">
    <property type="entry name" value="SDR_fam"/>
</dbReference>
<evidence type="ECO:0000313" key="4">
    <source>
        <dbReference type="Proteomes" id="UP000248128"/>
    </source>
</evidence>
<reference evidence="3 4" key="1">
    <citation type="submission" date="2018-05" db="EMBL/GenBank/DDBJ databases">
        <title>Reference genomes for bee gut microbiota database.</title>
        <authorList>
            <person name="Ellegaard K.M."/>
        </authorList>
    </citation>
    <scope>NUCLEOTIDE SEQUENCE [LARGE SCALE GENOMIC DNA]</scope>
    <source>
        <strain evidence="3 4">ESL0199</strain>
    </source>
</reference>
<dbReference type="PRINTS" id="PR00080">
    <property type="entry name" value="SDRFAMILY"/>
</dbReference>
<evidence type="ECO:0000313" key="3">
    <source>
        <dbReference type="EMBL" id="PXY89333.1"/>
    </source>
</evidence>
<keyword evidence="2 3" id="KW-0560">Oxidoreductase</keyword>
<gene>
    <name evidence="3" type="ORF">DKK74_00110</name>
</gene>
<comment type="caution">
    <text evidence="3">The sequence shown here is derived from an EMBL/GenBank/DDBJ whole genome shotgun (WGS) entry which is preliminary data.</text>
</comment>
<dbReference type="GO" id="GO:0008678">
    <property type="term" value="F:2-deoxy-D-gluconate 3-dehydrogenase activity"/>
    <property type="evidence" value="ECO:0007669"/>
    <property type="project" value="UniProtKB-EC"/>
</dbReference>
<dbReference type="RefSeq" id="WP_110412240.1">
    <property type="nucleotide sequence ID" value="NZ_QGLK01000001.1"/>
</dbReference>
<evidence type="ECO:0000256" key="2">
    <source>
        <dbReference type="ARBA" id="ARBA00023002"/>
    </source>
</evidence>
<dbReference type="PANTHER" id="PTHR42760:SF5">
    <property type="entry name" value="2-DEHYDRO-3-DEOXY-D-GLUCONATE 5-DEHYDROGENASE"/>
    <property type="match status" value="1"/>
</dbReference>
<dbReference type="FunFam" id="3.40.50.720:FF:000084">
    <property type="entry name" value="Short-chain dehydrogenase reductase"/>
    <property type="match status" value="1"/>
</dbReference>
<dbReference type="PROSITE" id="PS00061">
    <property type="entry name" value="ADH_SHORT"/>
    <property type="match status" value="1"/>
</dbReference>
<dbReference type="EMBL" id="QGLK01000001">
    <property type="protein sequence ID" value="PXY89333.1"/>
    <property type="molecule type" value="Genomic_DNA"/>
</dbReference>
<proteinExistence type="inferred from homology"/>
<dbReference type="InterPro" id="IPR036291">
    <property type="entry name" value="NAD(P)-bd_dom_sf"/>
</dbReference>
<dbReference type="OrthoDB" id="286404at2"/>
<dbReference type="Proteomes" id="UP000248128">
    <property type="component" value="Unassembled WGS sequence"/>
</dbReference>
<dbReference type="Gene3D" id="3.40.50.720">
    <property type="entry name" value="NAD(P)-binding Rossmann-like Domain"/>
    <property type="match status" value="1"/>
</dbReference>
<dbReference type="PANTHER" id="PTHR42760">
    <property type="entry name" value="SHORT-CHAIN DEHYDROGENASES/REDUCTASES FAMILY MEMBER"/>
    <property type="match status" value="1"/>
</dbReference>
<dbReference type="AlphaFoldDB" id="A0A318MNB3"/>
<dbReference type="Pfam" id="PF13561">
    <property type="entry name" value="adh_short_C2"/>
    <property type="match status" value="1"/>
</dbReference>
<organism evidence="3 4">
    <name type="scientific">Bifidobacterium asteroides</name>
    <dbReference type="NCBI Taxonomy" id="1684"/>
    <lineage>
        <taxon>Bacteria</taxon>
        <taxon>Bacillati</taxon>
        <taxon>Actinomycetota</taxon>
        <taxon>Actinomycetes</taxon>
        <taxon>Bifidobacteriales</taxon>
        <taxon>Bifidobacteriaceae</taxon>
        <taxon>Bifidobacterium</taxon>
    </lineage>
</organism>
<sequence>MVDDDFSLQSFALTGKVVVITGGASGLGEYYTQAVTQVGADVMVVSSTEKNWDKIREFVQAQGRRLVLLKQDITQEGAADKVVETAMKEFGRIDVLINNAGMQRRHPLDEFPDEDWRAVIDLNLNALYYLSHAVAKVMMKQRSGKIINIGSMQSYRAGKYIFPYAASKHAVMGLTRAYADALAPYNVQVNGIAPGYIDTPMTKALQEDPVRSVEIRDHIPAGRWGQPSELKGAMVFLCSKASDYMTGVMIPVDGGYLLR</sequence>
<comment type="similarity">
    <text evidence="1">Belongs to the short-chain dehydrogenases/reductases (SDR) family.</text>
</comment>
<dbReference type="SUPFAM" id="SSF51735">
    <property type="entry name" value="NAD(P)-binding Rossmann-fold domains"/>
    <property type="match status" value="1"/>
</dbReference>
<dbReference type="InterPro" id="IPR020904">
    <property type="entry name" value="Sc_DH/Rdtase_CS"/>
</dbReference>
<protein>
    <submittedName>
        <fullName evidence="3">2-deoxy-D-gluconate 3-dehydrogenase</fullName>
        <ecNumber evidence="3">1.1.1.125</ecNumber>
    </submittedName>
</protein>
<evidence type="ECO:0000256" key="1">
    <source>
        <dbReference type="ARBA" id="ARBA00006484"/>
    </source>
</evidence>
<accession>A0A318MNB3</accession>